<reference evidence="1 2" key="1">
    <citation type="journal article" date="2019" name="Commun. Biol.">
        <title>The bagworm genome reveals a unique fibroin gene that provides high tensile strength.</title>
        <authorList>
            <person name="Kono N."/>
            <person name="Nakamura H."/>
            <person name="Ohtoshi R."/>
            <person name="Tomita M."/>
            <person name="Numata K."/>
            <person name="Arakawa K."/>
        </authorList>
    </citation>
    <scope>NUCLEOTIDE SEQUENCE [LARGE SCALE GENOMIC DNA]</scope>
</reference>
<dbReference type="EMBL" id="BGZK01000302">
    <property type="protein sequence ID" value="GBP35352.1"/>
    <property type="molecule type" value="Genomic_DNA"/>
</dbReference>
<evidence type="ECO:0000313" key="1">
    <source>
        <dbReference type="EMBL" id="GBP35352.1"/>
    </source>
</evidence>
<proteinExistence type="predicted"/>
<accession>A0A4C1VAE1</accession>
<gene>
    <name evidence="1" type="ORF">EVAR_20725_1</name>
</gene>
<sequence>MGGGDCGSQNRAFRFFARETDKPWLISDMNPRLASLPTLDLSKSFIVGFIELVAERVKVGFGSGLRLLRHTGVEGPLLWLLRLLDFYNGSLRLGRRGWRGVVILELAQEIK</sequence>
<organism evidence="1 2">
    <name type="scientific">Eumeta variegata</name>
    <name type="common">Bagworm moth</name>
    <name type="synonym">Eumeta japonica</name>
    <dbReference type="NCBI Taxonomy" id="151549"/>
    <lineage>
        <taxon>Eukaryota</taxon>
        <taxon>Metazoa</taxon>
        <taxon>Ecdysozoa</taxon>
        <taxon>Arthropoda</taxon>
        <taxon>Hexapoda</taxon>
        <taxon>Insecta</taxon>
        <taxon>Pterygota</taxon>
        <taxon>Neoptera</taxon>
        <taxon>Endopterygota</taxon>
        <taxon>Lepidoptera</taxon>
        <taxon>Glossata</taxon>
        <taxon>Ditrysia</taxon>
        <taxon>Tineoidea</taxon>
        <taxon>Psychidae</taxon>
        <taxon>Oiketicinae</taxon>
        <taxon>Eumeta</taxon>
    </lineage>
</organism>
<name>A0A4C1VAE1_EUMVA</name>
<dbReference type="Proteomes" id="UP000299102">
    <property type="component" value="Unassembled WGS sequence"/>
</dbReference>
<keyword evidence="2" id="KW-1185">Reference proteome</keyword>
<comment type="caution">
    <text evidence="1">The sequence shown here is derived from an EMBL/GenBank/DDBJ whole genome shotgun (WGS) entry which is preliminary data.</text>
</comment>
<dbReference type="AlphaFoldDB" id="A0A4C1VAE1"/>
<evidence type="ECO:0000313" key="2">
    <source>
        <dbReference type="Proteomes" id="UP000299102"/>
    </source>
</evidence>
<protein>
    <submittedName>
        <fullName evidence="1">Uncharacterized protein</fullName>
    </submittedName>
</protein>